<dbReference type="CDD" id="cd12148">
    <property type="entry name" value="fungal_TF_MHR"/>
    <property type="match status" value="1"/>
</dbReference>
<dbReference type="GO" id="GO:0005634">
    <property type="term" value="C:nucleus"/>
    <property type="evidence" value="ECO:0007669"/>
    <property type="project" value="UniProtKB-SubCell"/>
</dbReference>
<feature type="region of interest" description="Disordered" evidence="8">
    <location>
        <begin position="574"/>
        <end position="683"/>
    </location>
</feature>
<dbReference type="PANTHER" id="PTHR47782:SF8">
    <property type="entry name" value="ZN(II)2CYS6 TRANSCRIPTION FACTOR (EUROFUNG)"/>
    <property type="match status" value="1"/>
</dbReference>
<dbReference type="SUPFAM" id="SSF57701">
    <property type="entry name" value="Zn2/Cys6 DNA-binding domain"/>
    <property type="match status" value="1"/>
</dbReference>
<evidence type="ECO:0000256" key="4">
    <source>
        <dbReference type="ARBA" id="ARBA00023015"/>
    </source>
</evidence>
<feature type="domain" description="Zn(2)-C6 fungal-type" evidence="9">
    <location>
        <begin position="11"/>
        <end position="41"/>
    </location>
</feature>
<gene>
    <name evidence="10" type="ORF">K431DRAFT_189383</name>
</gene>
<organism evidence="10 11">
    <name type="scientific">Polychaeton citri CBS 116435</name>
    <dbReference type="NCBI Taxonomy" id="1314669"/>
    <lineage>
        <taxon>Eukaryota</taxon>
        <taxon>Fungi</taxon>
        <taxon>Dikarya</taxon>
        <taxon>Ascomycota</taxon>
        <taxon>Pezizomycotina</taxon>
        <taxon>Dothideomycetes</taxon>
        <taxon>Dothideomycetidae</taxon>
        <taxon>Capnodiales</taxon>
        <taxon>Capnodiaceae</taxon>
        <taxon>Polychaeton</taxon>
    </lineage>
</organism>
<dbReference type="GO" id="GO:0008270">
    <property type="term" value="F:zinc ion binding"/>
    <property type="evidence" value="ECO:0007669"/>
    <property type="project" value="InterPro"/>
</dbReference>
<feature type="non-terminal residue" evidence="10">
    <location>
        <position position="1"/>
    </location>
</feature>
<evidence type="ECO:0000256" key="5">
    <source>
        <dbReference type="ARBA" id="ARBA00023125"/>
    </source>
</evidence>
<sequence>SSSQVAHTLTACTRCRSRKTRCDPGLPRCSSCVKTNSTCEYYDANKGHNVNRSYVVHLQKKVRELEQELEKLENDDGQDDPEAMMRSATVRVHDAQESKYLGPSSGIAITRLVMQLAKQFTDSKSIKDIVPDARAKQIKELNNQEEAKPTSKSYPLVSNVAAEVLPARGLTDLLVKLYKLKVQPMYPALHEPTLDRDVDIVFDHGDSATPFQNFVTRMVIAISLQKMNSQYAGLADSYYLAALNYMEPVVKPMDLGTLQCFALIAEYSLLTPTRTAIYYVVGIAVRLAQALGFNEEKTISRPGPDGRIDLLEIDMRRRVFWCVWVMDCGLAHSLGRPAILATSDEHLDVKWFETCDDNYITPDGVDPTAPRPNLKKWIAIHFFKMRRLQLEIRRKLYLKKRSRPETDDDPWFIQMEARLNSWRDASPSQDEGMGLDKKWFIGRYNTMIVFLYRPSPQIPRPSVKAALKCFAACEYNVHLQRDQIDQGNIDMTWIFTQSIFMAINTMLWSLSYVEVRKQHSRTDVLKHLRVAMEAIGLASERWPGVASAIQLYDNLIAAVLRIYEKDGDVPIAAGTPSDVASPMFAESTRSRGTSPATVASSSVATPDQYPLASMAPLNHSARRSVEHPPPIPYGSSDVTSAPSPPSQTMLPRGSAPNQMQQAPGGDPTIQQRPSNPFSEPLPDFPLDFNNVNWNSFSIPPVTFASNPAVQSSPFFNSNSSQSTGPLQTPFGGYPGSDTMSSFDPSTASYPFPHGTGNDSFASEPLMPQYWQMDQAVFGNGLDQFQQQELLHDLEADSGMQGIESMISATVAAMGPKPQQ</sequence>
<dbReference type="CDD" id="cd00067">
    <property type="entry name" value="GAL4"/>
    <property type="match status" value="1"/>
</dbReference>
<dbReference type="GO" id="GO:0043565">
    <property type="term" value="F:sequence-specific DNA binding"/>
    <property type="evidence" value="ECO:0007669"/>
    <property type="project" value="TreeGrafter"/>
</dbReference>
<dbReference type="Pfam" id="PF04082">
    <property type="entry name" value="Fungal_trans"/>
    <property type="match status" value="1"/>
</dbReference>
<dbReference type="SMART" id="SM00906">
    <property type="entry name" value="Fungal_trans"/>
    <property type="match status" value="1"/>
</dbReference>
<accession>A0A9P4US17</accession>
<evidence type="ECO:0000256" key="3">
    <source>
        <dbReference type="ARBA" id="ARBA00022833"/>
    </source>
</evidence>
<evidence type="ECO:0000259" key="9">
    <source>
        <dbReference type="PROSITE" id="PS50048"/>
    </source>
</evidence>
<evidence type="ECO:0000313" key="10">
    <source>
        <dbReference type="EMBL" id="KAF2722610.1"/>
    </source>
</evidence>
<keyword evidence="3" id="KW-0862">Zinc</keyword>
<dbReference type="PANTHER" id="PTHR47782">
    <property type="entry name" value="ZN(II)2CYS6 TRANSCRIPTION FACTOR (EUROFUNG)-RELATED"/>
    <property type="match status" value="1"/>
</dbReference>
<dbReference type="GO" id="GO:0006351">
    <property type="term" value="P:DNA-templated transcription"/>
    <property type="evidence" value="ECO:0007669"/>
    <property type="project" value="InterPro"/>
</dbReference>
<dbReference type="GO" id="GO:0045944">
    <property type="term" value="P:positive regulation of transcription by RNA polymerase II"/>
    <property type="evidence" value="ECO:0007669"/>
    <property type="project" value="TreeGrafter"/>
</dbReference>
<dbReference type="GO" id="GO:0000981">
    <property type="term" value="F:DNA-binding transcription factor activity, RNA polymerase II-specific"/>
    <property type="evidence" value="ECO:0007669"/>
    <property type="project" value="InterPro"/>
</dbReference>
<dbReference type="InterPro" id="IPR036864">
    <property type="entry name" value="Zn2-C6_fun-type_DNA-bd_sf"/>
</dbReference>
<dbReference type="AlphaFoldDB" id="A0A9P4US17"/>
<evidence type="ECO:0000256" key="8">
    <source>
        <dbReference type="SAM" id="MobiDB-lite"/>
    </source>
</evidence>
<feature type="compositionally biased region" description="Polar residues" evidence="8">
    <location>
        <begin position="668"/>
        <end position="677"/>
    </location>
</feature>
<keyword evidence="7" id="KW-0539">Nucleus</keyword>
<evidence type="ECO:0000256" key="7">
    <source>
        <dbReference type="ARBA" id="ARBA00023242"/>
    </source>
</evidence>
<dbReference type="PROSITE" id="PS00463">
    <property type="entry name" value="ZN2_CY6_FUNGAL_1"/>
    <property type="match status" value="1"/>
</dbReference>
<dbReference type="OrthoDB" id="5416384at2759"/>
<comment type="caution">
    <text evidence="10">The sequence shown here is derived from an EMBL/GenBank/DDBJ whole genome shotgun (WGS) entry which is preliminary data.</text>
</comment>
<feature type="compositionally biased region" description="Polar residues" evidence="8">
    <location>
        <begin position="636"/>
        <end position="661"/>
    </location>
</feature>
<dbReference type="EMBL" id="MU003781">
    <property type="protein sequence ID" value="KAF2722610.1"/>
    <property type="molecule type" value="Genomic_DNA"/>
</dbReference>
<dbReference type="Proteomes" id="UP000799441">
    <property type="component" value="Unassembled WGS sequence"/>
</dbReference>
<evidence type="ECO:0000256" key="6">
    <source>
        <dbReference type="ARBA" id="ARBA00023163"/>
    </source>
</evidence>
<feature type="non-terminal residue" evidence="10">
    <location>
        <position position="819"/>
    </location>
</feature>
<evidence type="ECO:0000313" key="11">
    <source>
        <dbReference type="Proteomes" id="UP000799441"/>
    </source>
</evidence>
<evidence type="ECO:0000256" key="2">
    <source>
        <dbReference type="ARBA" id="ARBA00022723"/>
    </source>
</evidence>
<feature type="compositionally biased region" description="Low complexity" evidence="8">
    <location>
        <begin position="593"/>
        <end position="606"/>
    </location>
</feature>
<dbReference type="Pfam" id="PF00172">
    <property type="entry name" value="Zn_clus"/>
    <property type="match status" value="1"/>
</dbReference>
<dbReference type="InterPro" id="IPR052202">
    <property type="entry name" value="Yeast_MetPath_Reg"/>
</dbReference>
<dbReference type="PROSITE" id="PS50048">
    <property type="entry name" value="ZN2_CY6_FUNGAL_2"/>
    <property type="match status" value="1"/>
</dbReference>
<reference evidence="10" key="1">
    <citation type="journal article" date="2020" name="Stud. Mycol.">
        <title>101 Dothideomycetes genomes: a test case for predicting lifestyles and emergence of pathogens.</title>
        <authorList>
            <person name="Haridas S."/>
            <person name="Albert R."/>
            <person name="Binder M."/>
            <person name="Bloem J."/>
            <person name="Labutti K."/>
            <person name="Salamov A."/>
            <person name="Andreopoulos B."/>
            <person name="Baker S."/>
            <person name="Barry K."/>
            <person name="Bills G."/>
            <person name="Bluhm B."/>
            <person name="Cannon C."/>
            <person name="Castanera R."/>
            <person name="Culley D."/>
            <person name="Daum C."/>
            <person name="Ezra D."/>
            <person name="Gonzalez J."/>
            <person name="Henrissat B."/>
            <person name="Kuo A."/>
            <person name="Liang C."/>
            <person name="Lipzen A."/>
            <person name="Lutzoni F."/>
            <person name="Magnuson J."/>
            <person name="Mondo S."/>
            <person name="Nolan M."/>
            <person name="Ohm R."/>
            <person name="Pangilinan J."/>
            <person name="Park H.-J."/>
            <person name="Ramirez L."/>
            <person name="Alfaro M."/>
            <person name="Sun H."/>
            <person name="Tritt A."/>
            <person name="Yoshinaga Y."/>
            <person name="Zwiers L.-H."/>
            <person name="Turgeon B."/>
            <person name="Goodwin S."/>
            <person name="Spatafora J."/>
            <person name="Crous P."/>
            <person name="Grigoriev I."/>
        </authorList>
    </citation>
    <scope>NUCLEOTIDE SEQUENCE</scope>
    <source>
        <strain evidence="10">CBS 116435</strain>
    </source>
</reference>
<dbReference type="SMART" id="SM00066">
    <property type="entry name" value="GAL4"/>
    <property type="match status" value="1"/>
</dbReference>
<dbReference type="InterPro" id="IPR007219">
    <property type="entry name" value="XnlR_reg_dom"/>
</dbReference>
<keyword evidence="4" id="KW-0805">Transcription regulation</keyword>
<evidence type="ECO:0000256" key="1">
    <source>
        <dbReference type="ARBA" id="ARBA00004123"/>
    </source>
</evidence>
<protein>
    <recommendedName>
        <fullName evidence="9">Zn(2)-C6 fungal-type domain-containing protein</fullName>
    </recommendedName>
</protein>
<dbReference type="InterPro" id="IPR001138">
    <property type="entry name" value="Zn2Cys6_DnaBD"/>
</dbReference>
<dbReference type="Gene3D" id="4.10.240.10">
    <property type="entry name" value="Zn(2)-C6 fungal-type DNA-binding domain"/>
    <property type="match status" value="1"/>
</dbReference>
<keyword evidence="11" id="KW-1185">Reference proteome</keyword>
<comment type="subcellular location">
    <subcellularLocation>
        <location evidence="1">Nucleus</location>
    </subcellularLocation>
</comment>
<keyword evidence="2" id="KW-0479">Metal-binding</keyword>
<keyword evidence="6" id="KW-0804">Transcription</keyword>
<keyword evidence="5" id="KW-0238">DNA-binding</keyword>
<proteinExistence type="predicted"/>
<name>A0A9P4US17_9PEZI</name>